<proteinExistence type="predicted"/>
<evidence type="ECO:0000313" key="2">
    <source>
        <dbReference type="EMBL" id="KAF5888786.1"/>
    </source>
</evidence>
<feature type="non-terminal residue" evidence="2">
    <location>
        <position position="1"/>
    </location>
</feature>
<dbReference type="AlphaFoldDB" id="A0A8J4TPH1"/>
<dbReference type="OrthoDB" id="8778600at2759"/>
<evidence type="ECO:0000313" key="3">
    <source>
        <dbReference type="Proteomes" id="UP000727407"/>
    </source>
</evidence>
<keyword evidence="3" id="KW-1185">Reference proteome</keyword>
<feature type="compositionally biased region" description="Low complexity" evidence="1">
    <location>
        <begin position="42"/>
        <end position="58"/>
    </location>
</feature>
<protein>
    <submittedName>
        <fullName evidence="2">Uncharacterized protein</fullName>
    </submittedName>
</protein>
<accession>A0A8J4TPH1</accession>
<feature type="region of interest" description="Disordered" evidence="1">
    <location>
        <begin position="21"/>
        <end position="65"/>
    </location>
</feature>
<feature type="non-terminal residue" evidence="2">
    <location>
        <position position="65"/>
    </location>
</feature>
<comment type="caution">
    <text evidence="2">The sequence shown here is derived from an EMBL/GenBank/DDBJ whole genome shotgun (WGS) entry which is preliminary data.</text>
</comment>
<name>A0A8J4TPH1_CLAMG</name>
<gene>
    <name evidence="2" type="ORF">DAT39_021514</name>
</gene>
<sequence length="65" mass="6970">IIIMLGEAFLHVLNYTEDGPDHSALSRHNALPHTLSHTLPPAEAAAAAAATHLSSRSPRTPRPLR</sequence>
<dbReference type="Proteomes" id="UP000727407">
    <property type="component" value="Unassembled WGS sequence"/>
</dbReference>
<dbReference type="EMBL" id="QNUK01000920">
    <property type="protein sequence ID" value="KAF5888786.1"/>
    <property type="molecule type" value="Genomic_DNA"/>
</dbReference>
<evidence type="ECO:0000256" key="1">
    <source>
        <dbReference type="SAM" id="MobiDB-lite"/>
    </source>
</evidence>
<reference evidence="2" key="1">
    <citation type="submission" date="2020-07" db="EMBL/GenBank/DDBJ databases">
        <title>Clarias magur genome sequencing, assembly and annotation.</title>
        <authorList>
            <person name="Kushwaha B."/>
            <person name="Kumar R."/>
            <person name="Das P."/>
            <person name="Joshi C.G."/>
            <person name="Kumar D."/>
            <person name="Nagpure N.S."/>
            <person name="Pandey M."/>
            <person name="Agarwal S."/>
            <person name="Srivastava S."/>
            <person name="Singh M."/>
            <person name="Sahoo L."/>
            <person name="Jayasankar P."/>
            <person name="Meher P.K."/>
            <person name="Koringa P.G."/>
            <person name="Iquebal M.A."/>
            <person name="Das S.P."/>
            <person name="Bit A."/>
            <person name="Patnaik S."/>
            <person name="Patel N."/>
            <person name="Shah T.M."/>
            <person name="Hinsu A."/>
            <person name="Jena J.K."/>
        </authorList>
    </citation>
    <scope>NUCLEOTIDE SEQUENCE</scope>
    <source>
        <strain evidence="2">CIFAMagur01</strain>
        <tissue evidence="2">Testis</tissue>
    </source>
</reference>
<organism evidence="2 3">
    <name type="scientific">Clarias magur</name>
    <name type="common">Asian catfish</name>
    <name type="synonym">Macropteronotus magur</name>
    <dbReference type="NCBI Taxonomy" id="1594786"/>
    <lineage>
        <taxon>Eukaryota</taxon>
        <taxon>Metazoa</taxon>
        <taxon>Chordata</taxon>
        <taxon>Craniata</taxon>
        <taxon>Vertebrata</taxon>
        <taxon>Euteleostomi</taxon>
        <taxon>Actinopterygii</taxon>
        <taxon>Neopterygii</taxon>
        <taxon>Teleostei</taxon>
        <taxon>Ostariophysi</taxon>
        <taxon>Siluriformes</taxon>
        <taxon>Clariidae</taxon>
        <taxon>Clarias</taxon>
    </lineage>
</organism>